<dbReference type="InterPro" id="IPR003960">
    <property type="entry name" value="ATPase_AAA_CS"/>
</dbReference>
<evidence type="ECO:0000256" key="14">
    <source>
        <dbReference type="ARBA" id="ARBA00023049"/>
    </source>
</evidence>
<dbReference type="GO" id="GO:0016020">
    <property type="term" value="C:membrane"/>
    <property type="evidence" value="ECO:0007669"/>
    <property type="project" value="UniProtKB-SubCell"/>
</dbReference>
<evidence type="ECO:0000256" key="9">
    <source>
        <dbReference type="ARBA" id="ARBA00022801"/>
    </source>
</evidence>
<evidence type="ECO:0000259" key="17">
    <source>
        <dbReference type="SMART" id="SM00382"/>
    </source>
</evidence>
<accession>F0Y859</accession>
<dbReference type="Gene3D" id="1.10.8.60">
    <property type="match status" value="1"/>
</dbReference>
<reference evidence="18 19" key="1">
    <citation type="journal article" date="2011" name="Proc. Natl. Acad. Sci. U.S.A.">
        <title>Niche of harmful alga Aureococcus anophagefferens revealed through ecogenomics.</title>
        <authorList>
            <person name="Gobler C.J."/>
            <person name="Berry D.L."/>
            <person name="Dyhrman S.T."/>
            <person name="Wilhelm S.W."/>
            <person name="Salamov A."/>
            <person name="Lobanov A.V."/>
            <person name="Zhang Y."/>
            <person name="Collier J.L."/>
            <person name="Wurch L.L."/>
            <person name="Kustka A.B."/>
            <person name="Dill B.D."/>
            <person name="Shah M."/>
            <person name="VerBerkmoes N.C."/>
            <person name="Kuo A."/>
            <person name="Terry A."/>
            <person name="Pangilinan J."/>
            <person name="Lindquist E.A."/>
            <person name="Lucas S."/>
            <person name="Paulsen I.T."/>
            <person name="Hattenrath-Lehmann T.K."/>
            <person name="Talmage S.C."/>
            <person name="Walker E.A."/>
            <person name="Koch F."/>
            <person name="Burson A.M."/>
            <person name="Marcoval M.A."/>
            <person name="Tang Y.Z."/>
            <person name="Lecleir G.R."/>
            <person name="Coyne K.J."/>
            <person name="Berg G.M."/>
            <person name="Bertrand E.M."/>
            <person name="Saito M.A."/>
            <person name="Gladyshev V.N."/>
            <person name="Grigoriev I.V."/>
        </authorList>
    </citation>
    <scope>NUCLEOTIDE SEQUENCE [LARGE SCALE GENOMIC DNA]</scope>
    <source>
        <strain evidence="19">CCMP 1984</strain>
    </source>
</reference>
<dbReference type="GO" id="GO:0006508">
    <property type="term" value="P:proteolysis"/>
    <property type="evidence" value="ECO:0007669"/>
    <property type="project" value="UniProtKB-KW"/>
</dbReference>
<comment type="cofactor">
    <cofactor evidence="1">
        <name>Zn(2+)</name>
        <dbReference type="ChEBI" id="CHEBI:29105"/>
    </cofactor>
</comment>
<dbReference type="FunFam" id="1.10.8.60:FF:000001">
    <property type="entry name" value="ATP-dependent zinc metalloprotease FtsH"/>
    <property type="match status" value="1"/>
</dbReference>
<feature type="domain" description="AAA+ ATPase" evidence="17">
    <location>
        <begin position="38"/>
        <end position="180"/>
    </location>
</feature>
<comment type="similarity">
    <text evidence="3">In the C-terminal section; belongs to the peptidase M41 family.</text>
</comment>
<keyword evidence="11 16" id="KW-0067">ATP-binding</keyword>
<evidence type="ECO:0000256" key="7">
    <source>
        <dbReference type="ARBA" id="ARBA00022723"/>
    </source>
</evidence>
<sequence length="245" mass="26116">TFEQVAGIDAAKREVAELVEMTTNGAQQRRYAAVGARAPRGVMLVGPPGTGKTLLARALANAARVPFISCSGSEFVEMFVGRGAARVRQLFAKAAKLGSCVIFIDEIDALGKARRESNFAMNGANDEVEQTLNQLLACMDGVVPNDGVVVLAATNRLSVLDPALVRPGRFDRIVRVPPPDLVGREQILRVHAQKVAMARDVDLGDTARETKGLVGAELAAIVNEAAVRAVRRGSDEVSQRDMKDA</sequence>
<keyword evidence="8 16" id="KW-0547">Nucleotide-binding</keyword>
<comment type="subcellular location">
    <subcellularLocation>
        <location evidence="2">Membrane</location>
        <topology evidence="2">Multi-pass membrane protein</topology>
    </subcellularLocation>
</comment>
<keyword evidence="14" id="KW-0482">Metalloprotease</keyword>
<dbReference type="Gene3D" id="3.40.50.300">
    <property type="entry name" value="P-loop containing nucleotide triphosphate hydrolases"/>
    <property type="match status" value="1"/>
</dbReference>
<feature type="non-terminal residue" evidence="18">
    <location>
        <position position="1"/>
    </location>
</feature>
<dbReference type="GO" id="GO:0046872">
    <property type="term" value="F:metal ion binding"/>
    <property type="evidence" value="ECO:0007669"/>
    <property type="project" value="UniProtKB-KW"/>
</dbReference>
<dbReference type="eggNOG" id="KOG0731">
    <property type="taxonomic scope" value="Eukaryota"/>
</dbReference>
<keyword evidence="6" id="KW-0812">Transmembrane</keyword>
<evidence type="ECO:0000256" key="5">
    <source>
        <dbReference type="ARBA" id="ARBA00022670"/>
    </source>
</evidence>
<dbReference type="OMA" id="LANESHC"/>
<dbReference type="InterPro" id="IPR003593">
    <property type="entry name" value="AAA+_ATPase"/>
</dbReference>
<dbReference type="OrthoDB" id="1413014at2759"/>
<dbReference type="GO" id="GO:0005524">
    <property type="term" value="F:ATP binding"/>
    <property type="evidence" value="ECO:0007669"/>
    <property type="project" value="UniProtKB-KW"/>
</dbReference>
<dbReference type="Pfam" id="PF17862">
    <property type="entry name" value="AAA_lid_3"/>
    <property type="match status" value="1"/>
</dbReference>
<dbReference type="InterPro" id="IPR027417">
    <property type="entry name" value="P-loop_NTPase"/>
</dbReference>
<dbReference type="SUPFAM" id="SSF52540">
    <property type="entry name" value="P-loop containing nucleoside triphosphate hydrolases"/>
    <property type="match status" value="1"/>
</dbReference>
<comment type="similarity">
    <text evidence="4">In the N-terminal section; belongs to the AAA ATPase family.</text>
</comment>
<dbReference type="Proteomes" id="UP000002729">
    <property type="component" value="Unassembled WGS sequence"/>
</dbReference>
<keyword evidence="13" id="KW-1133">Transmembrane helix</keyword>
<dbReference type="Pfam" id="PF00004">
    <property type="entry name" value="AAA"/>
    <property type="match status" value="1"/>
</dbReference>
<dbReference type="InParanoid" id="F0Y859"/>
<dbReference type="PROSITE" id="PS00674">
    <property type="entry name" value="AAA"/>
    <property type="match status" value="1"/>
</dbReference>
<feature type="non-terminal residue" evidence="18">
    <location>
        <position position="245"/>
    </location>
</feature>
<evidence type="ECO:0000256" key="10">
    <source>
        <dbReference type="ARBA" id="ARBA00022833"/>
    </source>
</evidence>
<dbReference type="EMBL" id="GL833127">
    <property type="protein sequence ID" value="EGB08772.1"/>
    <property type="molecule type" value="Genomic_DNA"/>
</dbReference>
<keyword evidence="7" id="KW-0479">Metal-binding</keyword>
<keyword evidence="10" id="KW-0862">Zinc</keyword>
<gene>
    <name evidence="18" type="ORF">AURANDRAFT_5503</name>
</gene>
<evidence type="ECO:0000313" key="19">
    <source>
        <dbReference type="Proteomes" id="UP000002729"/>
    </source>
</evidence>
<evidence type="ECO:0000313" key="18">
    <source>
        <dbReference type="EMBL" id="EGB08772.1"/>
    </source>
</evidence>
<dbReference type="PANTHER" id="PTHR23076:SF97">
    <property type="entry name" value="ATP-DEPENDENT ZINC METALLOPROTEASE YME1L1"/>
    <property type="match status" value="1"/>
</dbReference>
<evidence type="ECO:0000256" key="12">
    <source>
        <dbReference type="ARBA" id="ARBA00022946"/>
    </source>
</evidence>
<dbReference type="GO" id="GO:0004176">
    <property type="term" value="F:ATP-dependent peptidase activity"/>
    <property type="evidence" value="ECO:0007669"/>
    <property type="project" value="TreeGrafter"/>
</dbReference>
<dbReference type="AlphaFoldDB" id="F0Y859"/>
<dbReference type="GO" id="GO:0008237">
    <property type="term" value="F:metallopeptidase activity"/>
    <property type="evidence" value="ECO:0007669"/>
    <property type="project" value="UniProtKB-KW"/>
</dbReference>
<keyword evidence="5" id="KW-0645">Protease</keyword>
<comment type="similarity">
    <text evidence="16">Belongs to the AAA ATPase family.</text>
</comment>
<evidence type="ECO:0000256" key="13">
    <source>
        <dbReference type="ARBA" id="ARBA00022989"/>
    </source>
</evidence>
<dbReference type="GeneID" id="20222463"/>
<evidence type="ECO:0000256" key="15">
    <source>
        <dbReference type="ARBA" id="ARBA00023136"/>
    </source>
</evidence>
<name>F0Y859_AURAN</name>
<dbReference type="FunFam" id="3.40.50.300:FF:000277">
    <property type="entry name" value="ATP-dependent zinc metalloprotease FtsH"/>
    <property type="match status" value="1"/>
</dbReference>
<evidence type="ECO:0000256" key="4">
    <source>
        <dbReference type="ARBA" id="ARBA00010550"/>
    </source>
</evidence>
<organism evidence="19">
    <name type="scientific">Aureococcus anophagefferens</name>
    <name type="common">Harmful bloom alga</name>
    <dbReference type="NCBI Taxonomy" id="44056"/>
    <lineage>
        <taxon>Eukaryota</taxon>
        <taxon>Sar</taxon>
        <taxon>Stramenopiles</taxon>
        <taxon>Ochrophyta</taxon>
        <taxon>Pelagophyceae</taxon>
        <taxon>Pelagomonadales</taxon>
        <taxon>Pelagomonadaceae</taxon>
        <taxon>Aureococcus</taxon>
    </lineage>
</organism>
<keyword evidence="19" id="KW-1185">Reference proteome</keyword>
<dbReference type="InterPro" id="IPR041569">
    <property type="entry name" value="AAA_lid_3"/>
</dbReference>
<dbReference type="InterPro" id="IPR003959">
    <property type="entry name" value="ATPase_AAA_core"/>
</dbReference>
<evidence type="ECO:0000256" key="8">
    <source>
        <dbReference type="ARBA" id="ARBA00022741"/>
    </source>
</evidence>
<keyword evidence="15" id="KW-0472">Membrane</keyword>
<evidence type="ECO:0000256" key="16">
    <source>
        <dbReference type="RuleBase" id="RU003651"/>
    </source>
</evidence>
<keyword evidence="12" id="KW-0809">Transit peptide</keyword>
<keyword evidence="9" id="KW-0378">Hydrolase</keyword>
<dbReference type="GO" id="GO:0016887">
    <property type="term" value="F:ATP hydrolysis activity"/>
    <property type="evidence" value="ECO:0007669"/>
    <property type="project" value="InterPro"/>
</dbReference>
<dbReference type="RefSeq" id="XP_009036449.1">
    <property type="nucleotide sequence ID" value="XM_009038201.1"/>
</dbReference>
<evidence type="ECO:0000256" key="11">
    <source>
        <dbReference type="ARBA" id="ARBA00022840"/>
    </source>
</evidence>
<evidence type="ECO:0000256" key="2">
    <source>
        <dbReference type="ARBA" id="ARBA00004141"/>
    </source>
</evidence>
<protein>
    <recommendedName>
        <fullName evidence="17">AAA+ ATPase domain-containing protein</fullName>
    </recommendedName>
</protein>
<dbReference type="SMART" id="SM00382">
    <property type="entry name" value="AAA"/>
    <property type="match status" value="1"/>
</dbReference>
<dbReference type="PANTHER" id="PTHR23076">
    <property type="entry name" value="METALLOPROTEASE M41 FTSH"/>
    <property type="match status" value="1"/>
</dbReference>
<proteinExistence type="inferred from homology"/>
<evidence type="ECO:0000256" key="6">
    <source>
        <dbReference type="ARBA" id="ARBA00022692"/>
    </source>
</evidence>
<evidence type="ECO:0000256" key="3">
    <source>
        <dbReference type="ARBA" id="ARBA00010044"/>
    </source>
</evidence>
<dbReference type="KEGG" id="aaf:AURANDRAFT_5503"/>
<evidence type="ECO:0000256" key="1">
    <source>
        <dbReference type="ARBA" id="ARBA00001947"/>
    </source>
</evidence>